<gene>
    <name evidence="2" type="ORF">PAPYR_1455</name>
</gene>
<protein>
    <recommendedName>
        <fullName evidence="4">Folate receptor-like domain-containing protein</fullName>
    </recommendedName>
</protein>
<dbReference type="EMBL" id="JAPMOS010000005">
    <property type="protein sequence ID" value="KAJ4461799.1"/>
    <property type="molecule type" value="Genomic_DNA"/>
</dbReference>
<evidence type="ECO:0000256" key="1">
    <source>
        <dbReference type="SAM" id="SignalP"/>
    </source>
</evidence>
<keyword evidence="3" id="KW-1185">Reference proteome</keyword>
<evidence type="ECO:0000313" key="3">
    <source>
        <dbReference type="Proteomes" id="UP001141327"/>
    </source>
</evidence>
<comment type="caution">
    <text evidence="2">The sequence shown here is derived from an EMBL/GenBank/DDBJ whole genome shotgun (WGS) entry which is preliminary data.</text>
</comment>
<accession>A0ABQ8URP0</accession>
<feature type="signal peptide" evidence="1">
    <location>
        <begin position="1"/>
        <end position="17"/>
    </location>
</feature>
<evidence type="ECO:0008006" key="4">
    <source>
        <dbReference type="Google" id="ProtNLM"/>
    </source>
</evidence>
<organism evidence="2 3">
    <name type="scientific">Paratrimastix pyriformis</name>
    <dbReference type="NCBI Taxonomy" id="342808"/>
    <lineage>
        <taxon>Eukaryota</taxon>
        <taxon>Metamonada</taxon>
        <taxon>Preaxostyla</taxon>
        <taxon>Paratrimastigidae</taxon>
        <taxon>Paratrimastix</taxon>
    </lineage>
</organism>
<feature type="chain" id="PRO_5046183011" description="Folate receptor-like domain-containing protein" evidence="1">
    <location>
        <begin position="18"/>
        <end position="169"/>
    </location>
</feature>
<proteinExistence type="predicted"/>
<keyword evidence="1" id="KW-0732">Signal</keyword>
<name>A0ABQ8URP0_9EUKA</name>
<dbReference type="Proteomes" id="UP001141327">
    <property type="component" value="Unassembled WGS sequence"/>
</dbReference>
<reference evidence="2" key="1">
    <citation type="journal article" date="2022" name="bioRxiv">
        <title>Genomics of Preaxostyla Flagellates Illuminates Evolutionary Transitions and the Path Towards Mitochondrial Loss.</title>
        <authorList>
            <person name="Novak L.V.F."/>
            <person name="Treitli S.C."/>
            <person name="Pyrih J."/>
            <person name="Halakuc P."/>
            <person name="Pipaliya S.V."/>
            <person name="Vacek V."/>
            <person name="Brzon O."/>
            <person name="Soukal P."/>
            <person name="Eme L."/>
            <person name="Dacks J.B."/>
            <person name="Karnkowska A."/>
            <person name="Elias M."/>
            <person name="Hampl V."/>
        </authorList>
    </citation>
    <scope>NUCLEOTIDE SEQUENCE</scope>
    <source>
        <strain evidence="2">RCP-MX</strain>
    </source>
</reference>
<evidence type="ECO:0000313" key="2">
    <source>
        <dbReference type="EMBL" id="KAJ4461799.1"/>
    </source>
</evidence>
<sequence>MLLALFLLGLFAGPALANTLGTCPGTCTEPSKGVVSEICKDFVNYPFCITDGVLMEDLVSNSLKAFKNQTNSQNGVQTWSNDCIHAFLAYQCGRTYKKCSSSAPAQWLDLCHSTCENYVKACGGSREQRNSICSSYEGVGPADVCTGGSLSTASISGILLFAVLAMNFL</sequence>